<reference evidence="2 3" key="1">
    <citation type="journal article" date="2019" name="Appl. Microbiol. Biotechnol.">
        <title>Uncovering carbohydrate metabolism through a genotype-phenotype association study of 56 lactic acid bacteria genomes.</title>
        <authorList>
            <person name="Buron-Moles G."/>
            <person name="Chailyan A."/>
            <person name="Dolejs I."/>
            <person name="Forster J."/>
            <person name="Miks M.H."/>
        </authorList>
    </citation>
    <scope>NUCLEOTIDE SEQUENCE [LARGE SCALE GENOMIC DNA]</scope>
    <source>
        <strain evidence="2 3">ATCC 700006</strain>
    </source>
</reference>
<evidence type="ECO:0000259" key="1">
    <source>
        <dbReference type="Pfam" id="PF13460"/>
    </source>
</evidence>
<dbReference type="Gene3D" id="3.90.25.10">
    <property type="entry name" value="UDP-galactose 4-epimerase, domain 1"/>
    <property type="match status" value="1"/>
</dbReference>
<dbReference type="Gene3D" id="3.40.50.720">
    <property type="entry name" value="NAD(P)-binding Rossmann-like Domain"/>
    <property type="match status" value="1"/>
</dbReference>
<protein>
    <recommendedName>
        <fullName evidence="1">NAD(P)-binding domain-containing protein</fullName>
    </recommendedName>
</protein>
<dbReference type="RefSeq" id="WP_010007317.1">
    <property type="nucleotide sequence ID" value="NZ_JAGYGP010000001.1"/>
</dbReference>
<feature type="domain" description="NAD(P)-binding" evidence="1">
    <location>
        <begin position="8"/>
        <end position="161"/>
    </location>
</feature>
<dbReference type="InterPro" id="IPR016040">
    <property type="entry name" value="NAD(P)-bd_dom"/>
</dbReference>
<name>A0A4R5NAF8_9LACO</name>
<dbReference type="Proteomes" id="UP000295681">
    <property type="component" value="Unassembled WGS sequence"/>
</dbReference>
<dbReference type="Pfam" id="PF13460">
    <property type="entry name" value="NAD_binding_10"/>
    <property type="match status" value="1"/>
</dbReference>
<dbReference type="PANTHER" id="PTHR47129:SF1">
    <property type="entry name" value="NMRA-LIKE DOMAIN-CONTAINING PROTEIN"/>
    <property type="match status" value="1"/>
</dbReference>
<evidence type="ECO:0000313" key="2">
    <source>
        <dbReference type="EMBL" id="TDG69470.1"/>
    </source>
</evidence>
<accession>A0A4R5NAF8</accession>
<dbReference type="AlphaFoldDB" id="A0A4R5NAF8"/>
<dbReference type="STRING" id="907931.GCA_000165675_01466"/>
<dbReference type="EMBL" id="PUFI01000005">
    <property type="protein sequence ID" value="TDG69470.1"/>
    <property type="molecule type" value="Genomic_DNA"/>
</dbReference>
<evidence type="ECO:0000313" key="3">
    <source>
        <dbReference type="Proteomes" id="UP000295681"/>
    </source>
</evidence>
<proteinExistence type="predicted"/>
<dbReference type="PANTHER" id="PTHR47129">
    <property type="entry name" value="QUINONE OXIDOREDUCTASE 2"/>
    <property type="match status" value="1"/>
</dbReference>
<gene>
    <name evidence="2" type="ORF">C5L23_000932</name>
</gene>
<sequence length="280" mass="30214">MKYAITTATGKFGRVAVQHLAELVPVNDIIALARNVDKAKTLLPEGIDIRPGDYTNVAELTQSLAGVDRLLFISSQPGDVVSREQQHLNVVEAAKAAGVGYIAYTSFPHADQATAILATDHQTTETAILESGIAHSFLRNNWYLENEAGAIKAAMAGQPFVYSAGDGQVGWALEKEYAQAASRVLVTPHPKSVYEFSGAPLTYQELAKHIPGDFEVKSVDDETYADILQRNGLDAGTAHFVTLVQAFIRKGELSMTSDDLPTVLEHPLTPIDEAIAIITK</sequence>
<keyword evidence="3" id="KW-1185">Reference proteome</keyword>
<dbReference type="InterPro" id="IPR052718">
    <property type="entry name" value="NmrA-type_oxidoreductase"/>
</dbReference>
<comment type="caution">
    <text evidence="2">The sequence shown here is derived from an EMBL/GenBank/DDBJ whole genome shotgun (WGS) entry which is preliminary data.</text>
</comment>
<dbReference type="SUPFAM" id="SSF51735">
    <property type="entry name" value="NAD(P)-binding Rossmann-fold domains"/>
    <property type="match status" value="1"/>
</dbReference>
<organism evidence="2 3">
    <name type="scientific">Leuconostoc fallax</name>
    <dbReference type="NCBI Taxonomy" id="1251"/>
    <lineage>
        <taxon>Bacteria</taxon>
        <taxon>Bacillati</taxon>
        <taxon>Bacillota</taxon>
        <taxon>Bacilli</taxon>
        <taxon>Lactobacillales</taxon>
        <taxon>Lactobacillaceae</taxon>
        <taxon>Leuconostoc</taxon>
    </lineage>
</organism>
<dbReference type="InterPro" id="IPR036291">
    <property type="entry name" value="NAD(P)-bd_dom_sf"/>
</dbReference>